<keyword evidence="3" id="KW-1185">Reference proteome</keyword>
<evidence type="ECO:0008006" key="4">
    <source>
        <dbReference type="Google" id="ProtNLM"/>
    </source>
</evidence>
<dbReference type="RefSeq" id="WP_238278517.1">
    <property type="nucleotide sequence ID" value="NZ_BPQR01000084.1"/>
</dbReference>
<evidence type="ECO:0000313" key="3">
    <source>
        <dbReference type="Proteomes" id="UP001055102"/>
    </source>
</evidence>
<dbReference type="InterPro" id="IPR016913">
    <property type="entry name" value="UCP029215"/>
</dbReference>
<feature type="region of interest" description="Disordered" evidence="1">
    <location>
        <begin position="418"/>
        <end position="453"/>
    </location>
</feature>
<reference evidence="2" key="2">
    <citation type="submission" date="2021-08" db="EMBL/GenBank/DDBJ databases">
        <authorList>
            <person name="Tani A."/>
            <person name="Ola A."/>
            <person name="Ogura Y."/>
            <person name="Katsura K."/>
            <person name="Hayashi T."/>
        </authorList>
    </citation>
    <scope>NUCLEOTIDE SEQUENCE</scope>
    <source>
        <strain evidence="2">LMG 23639</strain>
    </source>
</reference>
<accession>A0ABQ4T2K9</accession>
<evidence type="ECO:0000313" key="2">
    <source>
        <dbReference type="EMBL" id="GJE08641.1"/>
    </source>
</evidence>
<proteinExistence type="predicted"/>
<name>A0ABQ4T2K9_9HYPH</name>
<evidence type="ECO:0000256" key="1">
    <source>
        <dbReference type="SAM" id="MobiDB-lite"/>
    </source>
</evidence>
<organism evidence="2 3">
    <name type="scientific">Methylobacterium jeotgali</name>
    <dbReference type="NCBI Taxonomy" id="381630"/>
    <lineage>
        <taxon>Bacteria</taxon>
        <taxon>Pseudomonadati</taxon>
        <taxon>Pseudomonadota</taxon>
        <taxon>Alphaproteobacteria</taxon>
        <taxon>Hyphomicrobiales</taxon>
        <taxon>Methylobacteriaceae</taxon>
        <taxon>Methylobacterium</taxon>
    </lineage>
</organism>
<comment type="caution">
    <text evidence="2">The sequence shown here is derived from an EMBL/GenBank/DDBJ whole genome shotgun (WGS) entry which is preliminary data.</text>
</comment>
<dbReference type="Proteomes" id="UP001055102">
    <property type="component" value="Unassembled WGS sequence"/>
</dbReference>
<sequence length="453" mass="48675">MPETNATATIAFDYASARAFDADGHLHVRQTRISKAMVCPYVGREIPDADRLGLDADEIYYLLRDPEELAKAAASFNGKPLLFNHKPVSAEDHDHAGTVGALSNATWNAPYLEADLSCWSGPAIRTIEDGSQKQLSSAYRYRADMTPGTYEGVRFDGVMRDIVGNHVALVREGRAGPDVVVGDSLENFIMAKSALTRAGATTQGALAIYLRPKLAEDAKIDLTGVVAGLTAQNFKARQGKLLHDLKKVTTGKLAQDASLEDVGEVVEALAAILPEEVPEVVEELGGTDEPDEPEGARDATEEEVMAFLSGKLSEEDMAKIKAMLAGETPPPPAMDTSKFVTRQAMDSAIRVAAKEATEAANRAQQQIRDAERAVRPYVGDLAMAHDSADAVYRTALTSLGVDVADVHPSAFPTILSMQPKVGDAPRRPATPIAQDAKQAEDYAARFPHANRLK</sequence>
<dbReference type="Pfam" id="PF09979">
    <property type="entry name" value="DUF2213"/>
    <property type="match status" value="1"/>
</dbReference>
<gene>
    <name evidence="2" type="ORF">AOPFMNJM_3984</name>
</gene>
<protein>
    <recommendedName>
        <fullName evidence="4">DUF2213 domain-containing protein</fullName>
    </recommendedName>
</protein>
<dbReference type="EMBL" id="BPQR01000084">
    <property type="protein sequence ID" value="GJE08641.1"/>
    <property type="molecule type" value="Genomic_DNA"/>
</dbReference>
<reference evidence="2" key="1">
    <citation type="journal article" date="2021" name="Front. Microbiol.">
        <title>Comprehensive Comparative Genomics and Phenotyping of Methylobacterium Species.</title>
        <authorList>
            <person name="Alessa O."/>
            <person name="Ogura Y."/>
            <person name="Fujitani Y."/>
            <person name="Takami H."/>
            <person name="Hayashi T."/>
            <person name="Sahin N."/>
            <person name="Tani A."/>
        </authorList>
    </citation>
    <scope>NUCLEOTIDE SEQUENCE</scope>
    <source>
        <strain evidence="2">LMG 23639</strain>
    </source>
</reference>